<feature type="compositionally biased region" description="Polar residues" evidence="1">
    <location>
        <begin position="48"/>
        <end position="57"/>
    </location>
</feature>
<dbReference type="SUPFAM" id="SSF57959">
    <property type="entry name" value="Leucine zipper domain"/>
    <property type="match status" value="1"/>
</dbReference>
<dbReference type="InterPro" id="IPR004827">
    <property type="entry name" value="bZIP"/>
</dbReference>
<feature type="compositionally biased region" description="Low complexity" evidence="1">
    <location>
        <begin position="462"/>
        <end position="471"/>
    </location>
</feature>
<dbReference type="GO" id="GO:0005634">
    <property type="term" value="C:nucleus"/>
    <property type="evidence" value="ECO:0007669"/>
    <property type="project" value="TreeGrafter"/>
</dbReference>
<dbReference type="GO" id="GO:0000981">
    <property type="term" value="F:DNA-binding transcription factor activity, RNA polymerase II-specific"/>
    <property type="evidence" value="ECO:0007669"/>
    <property type="project" value="TreeGrafter"/>
</dbReference>
<proteinExistence type="predicted"/>
<feature type="region of interest" description="Disordered" evidence="1">
    <location>
        <begin position="589"/>
        <end position="609"/>
    </location>
</feature>
<dbReference type="GO" id="GO:0000977">
    <property type="term" value="F:RNA polymerase II transcription regulatory region sequence-specific DNA binding"/>
    <property type="evidence" value="ECO:0007669"/>
    <property type="project" value="TreeGrafter"/>
</dbReference>
<reference evidence="3" key="1">
    <citation type="submission" date="2018-01" db="EMBL/GenBank/DDBJ databases">
        <title>An insight into the sialome of Amazonian anophelines.</title>
        <authorList>
            <person name="Ribeiro J.M."/>
            <person name="Scarpassa V."/>
            <person name="Calvo E."/>
        </authorList>
    </citation>
    <scope>NUCLEOTIDE SEQUENCE</scope>
    <source>
        <tissue evidence="3">Salivary glands</tissue>
    </source>
</reference>
<dbReference type="PANTHER" id="PTHR21552:SF2">
    <property type="entry name" value="CREB3 REGULATORY FACTOR"/>
    <property type="match status" value="1"/>
</dbReference>
<feature type="region of interest" description="Disordered" evidence="1">
    <location>
        <begin position="686"/>
        <end position="747"/>
    </location>
</feature>
<feature type="compositionally biased region" description="Low complexity" evidence="1">
    <location>
        <begin position="515"/>
        <end position="526"/>
    </location>
</feature>
<feature type="region of interest" description="Disordered" evidence="1">
    <location>
        <begin position="424"/>
        <end position="549"/>
    </location>
</feature>
<sequence length="966" mass="101117">MSSFGGSQSSGGANHYQYQQPQQYLYPSIEIADDGNLLTIVKQEQEPYGSSPTNSYSQQQQQQQQQPMMDALSSNPMLTTASMPIPSRNVQHQRMMMMSGGGGVGGGVGSGGSGVGGPGASDLDFVEMEQQYHRQTGGGHLLHEVVSVGAGGIGSNSNSLGGGGTGNGLSVGSYSAMMPNQLDTIFTIQNGWDNTILTADGIDIGTFSVPHGSNGGLPMMLESWNTMNGNDTVDGGGGGSFDQIISPSSTTSSSITQIDPGSTMIAMGLNDGGLVSGNAGLGPGTQMMEEFEIYPLEDFSNEFLTGDLNTIEGLFHDDITLLAQPLSQQSPNLSGDSAVILSPSLPQQILGRSAGGALTLLATSDNSLTGGNSNSLSGFSSDMQLHNDPMVTANSFTGTTTASTAAGGSTNLLLYDEQTRSTSSPFDLYTKQEPNSAVQSPLAFSPSSHGSSPSITDGGGLLMMDGSLSGGKQQLPSSFNNNNNNHGSTYASSPGRGGGGPSPTISAGKLIKGGSSNTSNNNNNNNETAKNQNYTGGGTMEPSQMPQRAARRGINFSRNSGNVGQVQHNPKYSTLQQLLMSNTPELRGSGLLGQSVPSSSSGLLSPGSYTGRRLMQTATATAASSGGVSVGSSAGTSGLGVGAASAAAAGAGGSLVSRLSSSAPTHISGFEQIWQRREPRPHLLSTGSLAEAGSTSSLSTGGILSPEAPDYSHDEGYSDDSDHYEDYSSGEDSDSEDTGRVSSSLGSGSKAKRYFWQYNVQAKGPKGQRLVIKTQAEDPHVLNAVTDPVFSPHCSVRGIKNLRLQHSGKARKGDGNDLTPNPRKLHNIGKELDKLGRVINDMKPVSELPFNVRPKTRKEKNKLASRACRLKKKAQHEANKIKLYGLETEHKRLMNGIFQLKQILVGKCNNTIKSEDAEEYKQQLDTLVQTSSKIKIAGNSTEFVNKMLENVRAGNNISIDTVLENF</sequence>
<accession>A0A2M4A0N3</accession>
<name>A0A2M4A0N3_9DIPT</name>
<dbReference type="PROSITE" id="PS00036">
    <property type="entry name" value="BZIP_BASIC"/>
    <property type="match status" value="1"/>
</dbReference>
<evidence type="ECO:0000256" key="1">
    <source>
        <dbReference type="SAM" id="MobiDB-lite"/>
    </source>
</evidence>
<feature type="compositionally biased region" description="Low complexity" evidence="1">
    <location>
        <begin position="440"/>
        <end position="454"/>
    </location>
</feature>
<dbReference type="AlphaFoldDB" id="A0A2M4A0N3"/>
<protein>
    <submittedName>
        <fullName evidence="3">Putative creb3 regulatory factor</fullName>
    </submittedName>
</protein>
<feature type="compositionally biased region" description="Basic and acidic residues" evidence="1">
    <location>
        <begin position="710"/>
        <end position="726"/>
    </location>
</feature>
<feature type="compositionally biased region" description="Low complexity" evidence="1">
    <location>
        <begin position="686"/>
        <end position="705"/>
    </location>
</feature>
<feature type="domain" description="BZIP" evidence="2">
    <location>
        <begin position="857"/>
        <end position="871"/>
    </location>
</feature>
<feature type="region of interest" description="Disordered" evidence="1">
    <location>
        <begin position="42"/>
        <end position="70"/>
    </location>
</feature>
<evidence type="ECO:0000259" key="2">
    <source>
        <dbReference type="PROSITE" id="PS00036"/>
    </source>
</evidence>
<dbReference type="PANTHER" id="PTHR21552">
    <property type="entry name" value="ADULT RETINA PROTEIN"/>
    <property type="match status" value="1"/>
</dbReference>
<feature type="compositionally biased region" description="Acidic residues" evidence="1">
    <location>
        <begin position="727"/>
        <end position="736"/>
    </location>
</feature>
<dbReference type="InterPro" id="IPR039165">
    <property type="entry name" value="CREBRF"/>
</dbReference>
<organism evidence="3">
    <name type="scientific">Anopheles triannulatus</name>
    <dbReference type="NCBI Taxonomy" id="58253"/>
    <lineage>
        <taxon>Eukaryota</taxon>
        <taxon>Metazoa</taxon>
        <taxon>Ecdysozoa</taxon>
        <taxon>Arthropoda</taxon>
        <taxon>Hexapoda</taxon>
        <taxon>Insecta</taxon>
        <taxon>Pterygota</taxon>
        <taxon>Neoptera</taxon>
        <taxon>Endopterygota</taxon>
        <taxon>Diptera</taxon>
        <taxon>Nematocera</taxon>
        <taxon>Culicoidea</taxon>
        <taxon>Culicidae</taxon>
        <taxon>Anophelinae</taxon>
        <taxon>Anopheles</taxon>
    </lineage>
</organism>
<evidence type="ECO:0000313" key="3">
    <source>
        <dbReference type="EMBL" id="MBW34198.1"/>
    </source>
</evidence>
<dbReference type="EMBL" id="GGFK01000877">
    <property type="protein sequence ID" value="MBW34198.1"/>
    <property type="molecule type" value="Transcribed_RNA"/>
</dbReference>
<dbReference type="GO" id="GO:0006986">
    <property type="term" value="P:response to unfolded protein"/>
    <property type="evidence" value="ECO:0007669"/>
    <property type="project" value="InterPro"/>
</dbReference>
<dbReference type="CDD" id="cd14809">
    <property type="entry name" value="bZIP_AUREO-like"/>
    <property type="match status" value="1"/>
</dbReference>
<dbReference type="InterPro" id="IPR046347">
    <property type="entry name" value="bZIP_sf"/>
</dbReference>
<feature type="compositionally biased region" description="Low complexity" evidence="1">
    <location>
        <begin position="589"/>
        <end position="608"/>
    </location>
</feature>